<protein>
    <submittedName>
        <fullName evidence="2">Uncharacterized protein</fullName>
    </submittedName>
</protein>
<keyword evidence="1" id="KW-1133">Transmembrane helix</keyword>
<accession>A0A199W5G9</accession>
<dbReference type="AlphaFoldDB" id="A0A199W5G9"/>
<keyword evidence="1" id="KW-0472">Membrane</keyword>
<gene>
    <name evidence="2" type="ORF">ACMD2_06877</name>
</gene>
<dbReference type="STRING" id="4615.A0A199W5G9"/>
<evidence type="ECO:0000256" key="1">
    <source>
        <dbReference type="SAM" id="Phobius"/>
    </source>
</evidence>
<evidence type="ECO:0000313" key="2">
    <source>
        <dbReference type="EMBL" id="OAY84722.1"/>
    </source>
</evidence>
<sequence>MNIIFVPAAIRAALLHPRPLLLHAAAWTALLTTSVAVASFAPEAAFVWAVSPASAFSRGCGGGGGGARVRVPTEGPALEVVCVPARLFGRSRLDALMPPLFAALVVGASAFFVRAMGLWEYEESVFE</sequence>
<dbReference type="EMBL" id="LSRQ01000177">
    <property type="protein sequence ID" value="OAY84722.1"/>
    <property type="molecule type" value="Genomic_DNA"/>
</dbReference>
<reference evidence="2 3" key="1">
    <citation type="journal article" date="2016" name="DNA Res.">
        <title>The draft genome of MD-2 pineapple using hybrid error correction of long reads.</title>
        <authorList>
            <person name="Redwan R.M."/>
            <person name="Saidin A."/>
            <person name="Kumar S.V."/>
        </authorList>
    </citation>
    <scope>NUCLEOTIDE SEQUENCE [LARGE SCALE GENOMIC DNA]</scope>
    <source>
        <strain evidence="3">cv. MD2</strain>
        <tissue evidence="2">Leaf</tissue>
    </source>
</reference>
<feature type="transmembrane region" description="Helical" evidence="1">
    <location>
        <begin position="95"/>
        <end position="113"/>
    </location>
</feature>
<dbReference type="PANTHER" id="PTHR34658:SF2">
    <property type="entry name" value="OS01G0151800 PROTEIN"/>
    <property type="match status" value="1"/>
</dbReference>
<evidence type="ECO:0000313" key="3">
    <source>
        <dbReference type="Proteomes" id="UP000092600"/>
    </source>
</evidence>
<comment type="caution">
    <text evidence="2">The sequence shown here is derived from an EMBL/GenBank/DDBJ whole genome shotgun (WGS) entry which is preliminary data.</text>
</comment>
<dbReference type="Proteomes" id="UP000092600">
    <property type="component" value="Unassembled WGS sequence"/>
</dbReference>
<feature type="transmembrane region" description="Helical" evidence="1">
    <location>
        <begin position="20"/>
        <end position="41"/>
    </location>
</feature>
<proteinExistence type="predicted"/>
<keyword evidence="1" id="KW-0812">Transmembrane</keyword>
<dbReference type="PANTHER" id="PTHR34658">
    <property type="entry name" value="OS01G0151800 PROTEIN"/>
    <property type="match status" value="1"/>
</dbReference>
<organism evidence="2 3">
    <name type="scientific">Ananas comosus</name>
    <name type="common">Pineapple</name>
    <name type="synonym">Ananas ananas</name>
    <dbReference type="NCBI Taxonomy" id="4615"/>
    <lineage>
        <taxon>Eukaryota</taxon>
        <taxon>Viridiplantae</taxon>
        <taxon>Streptophyta</taxon>
        <taxon>Embryophyta</taxon>
        <taxon>Tracheophyta</taxon>
        <taxon>Spermatophyta</taxon>
        <taxon>Magnoliopsida</taxon>
        <taxon>Liliopsida</taxon>
        <taxon>Poales</taxon>
        <taxon>Bromeliaceae</taxon>
        <taxon>Bromelioideae</taxon>
        <taxon>Ananas</taxon>
    </lineage>
</organism>
<name>A0A199W5G9_ANACO</name>